<dbReference type="AlphaFoldDB" id="A0A4Z2IWV0"/>
<dbReference type="Proteomes" id="UP000314294">
    <property type="component" value="Unassembled WGS sequence"/>
</dbReference>
<evidence type="ECO:0000313" key="2">
    <source>
        <dbReference type="Proteomes" id="UP000314294"/>
    </source>
</evidence>
<organism evidence="1 2">
    <name type="scientific">Liparis tanakae</name>
    <name type="common">Tanaka's snailfish</name>
    <dbReference type="NCBI Taxonomy" id="230148"/>
    <lineage>
        <taxon>Eukaryota</taxon>
        <taxon>Metazoa</taxon>
        <taxon>Chordata</taxon>
        <taxon>Craniata</taxon>
        <taxon>Vertebrata</taxon>
        <taxon>Euteleostomi</taxon>
        <taxon>Actinopterygii</taxon>
        <taxon>Neopterygii</taxon>
        <taxon>Teleostei</taxon>
        <taxon>Neoteleostei</taxon>
        <taxon>Acanthomorphata</taxon>
        <taxon>Eupercaria</taxon>
        <taxon>Perciformes</taxon>
        <taxon>Cottioidei</taxon>
        <taxon>Cottales</taxon>
        <taxon>Liparidae</taxon>
        <taxon>Liparis</taxon>
    </lineage>
</organism>
<protein>
    <submittedName>
        <fullName evidence="1">Uncharacterized protein</fullName>
    </submittedName>
</protein>
<evidence type="ECO:0000313" key="1">
    <source>
        <dbReference type="EMBL" id="TNN82024.1"/>
    </source>
</evidence>
<keyword evidence="2" id="KW-1185">Reference proteome</keyword>
<accession>A0A4Z2IWV0</accession>
<gene>
    <name evidence="1" type="ORF">EYF80_007670</name>
</gene>
<dbReference type="EMBL" id="SRLO01000042">
    <property type="protein sequence ID" value="TNN82024.1"/>
    <property type="molecule type" value="Genomic_DNA"/>
</dbReference>
<comment type="caution">
    <text evidence="1">The sequence shown here is derived from an EMBL/GenBank/DDBJ whole genome shotgun (WGS) entry which is preliminary data.</text>
</comment>
<sequence length="63" mass="6997">MQTHQDSVSAGTRLELKQRRGKETLPAGWLADWVGGQEVEEGRPLVAPLLGCDQASLREQWPL</sequence>
<name>A0A4Z2IWV0_9TELE</name>
<reference evidence="1 2" key="1">
    <citation type="submission" date="2019-03" db="EMBL/GenBank/DDBJ databases">
        <title>First draft genome of Liparis tanakae, snailfish: a comprehensive survey of snailfish specific genes.</title>
        <authorList>
            <person name="Kim W."/>
            <person name="Song I."/>
            <person name="Jeong J.-H."/>
            <person name="Kim D."/>
            <person name="Kim S."/>
            <person name="Ryu S."/>
            <person name="Song J.Y."/>
            <person name="Lee S.K."/>
        </authorList>
    </citation>
    <scope>NUCLEOTIDE SEQUENCE [LARGE SCALE GENOMIC DNA]</scope>
    <source>
        <tissue evidence="1">Muscle</tissue>
    </source>
</reference>
<proteinExistence type="predicted"/>